<dbReference type="OrthoDB" id="9796039at2"/>
<evidence type="ECO:0000313" key="2">
    <source>
        <dbReference type="EMBL" id="SMO61190.1"/>
    </source>
</evidence>
<evidence type="ECO:0000313" key="3">
    <source>
        <dbReference type="Proteomes" id="UP000317557"/>
    </source>
</evidence>
<accession>A0A521CR94</accession>
<proteinExistence type="predicted"/>
<protein>
    <submittedName>
        <fullName evidence="2">DinB superfamily protein</fullName>
    </submittedName>
</protein>
<organism evidence="2 3">
    <name type="scientific">Gracilimonas mengyeensis</name>
    <dbReference type="NCBI Taxonomy" id="1302730"/>
    <lineage>
        <taxon>Bacteria</taxon>
        <taxon>Pseudomonadati</taxon>
        <taxon>Balneolota</taxon>
        <taxon>Balneolia</taxon>
        <taxon>Balneolales</taxon>
        <taxon>Balneolaceae</taxon>
        <taxon>Gracilimonas</taxon>
    </lineage>
</organism>
<dbReference type="InterPro" id="IPR024775">
    <property type="entry name" value="DinB-like"/>
</dbReference>
<dbReference type="RefSeq" id="WP_142454072.1">
    <property type="nucleotide sequence ID" value="NZ_FXTP01000006.1"/>
</dbReference>
<name>A0A521CR94_9BACT</name>
<evidence type="ECO:0000259" key="1">
    <source>
        <dbReference type="Pfam" id="PF12867"/>
    </source>
</evidence>
<gene>
    <name evidence="2" type="ORF">SAMN06265219_10637</name>
</gene>
<sequence length="176" mass="20453">MNKQFPIGKLSYSPDHSPEDREQWIDDIALLPGRIRDEIEGCSDDILLTPYRKDGWTVREVIEHLADSHMNTVIRLKSALAEDHPTIRPYDQSAWAVATGKIGLPLEFTLEFLEYIHEYMVRIFESLDEDQWQRTFYHPESEKSYTIDEVAALYAWHSNHHLAHIRLVTDGKSSSS</sequence>
<dbReference type="SUPFAM" id="SSF109854">
    <property type="entry name" value="DinB/YfiT-like putative metalloenzymes"/>
    <property type="match status" value="1"/>
</dbReference>
<dbReference type="EMBL" id="FXTP01000006">
    <property type="protein sequence ID" value="SMO61190.1"/>
    <property type="molecule type" value="Genomic_DNA"/>
</dbReference>
<dbReference type="Pfam" id="PF12867">
    <property type="entry name" value="DinB_2"/>
    <property type="match status" value="1"/>
</dbReference>
<reference evidence="2 3" key="1">
    <citation type="submission" date="2017-05" db="EMBL/GenBank/DDBJ databases">
        <authorList>
            <person name="Varghese N."/>
            <person name="Submissions S."/>
        </authorList>
    </citation>
    <scope>NUCLEOTIDE SEQUENCE [LARGE SCALE GENOMIC DNA]</scope>
    <source>
        <strain evidence="2 3">DSM 21985</strain>
    </source>
</reference>
<keyword evidence="3" id="KW-1185">Reference proteome</keyword>
<dbReference type="Gene3D" id="1.20.120.450">
    <property type="entry name" value="dinb family like domain"/>
    <property type="match status" value="1"/>
</dbReference>
<dbReference type="Proteomes" id="UP000317557">
    <property type="component" value="Unassembled WGS sequence"/>
</dbReference>
<dbReference type="AlphaFoldDB" id="A0A521CR94"/>
<dbReference type="InterPro" id="IPR034660">
    <property type="entry name" value="DinB/YfiT-like"/>
</dbReference>
<feature type="domain" description="DinB-like" evidence="1">
    <location>
        <begin position="34"/>
        <end position="165"/>
    </location>
</feature>
<dbReference type="NCBIfam" id="NF009807">
    <property type="entry name" value="PRK13291.1"/>
    <property type="match status" value="1"/>
</dbReference>